<dbReference type="InterPro" id="IPR056789">
    <property type="entry name" value="LRR_R13L1-DRL21"/>
</dbReference>
<feature type="domain" description="Disease resistance N-terminal" evidence="6">
    <location>
        <begin position="10"/>
        <end position="93"/>
    </location>
</feature>
<accession>A0AAN8ZDF9</accession>
<evidence type="ECO:0000256" key="5">
    <source>
        <dbReference type="ARBA" id="ARBA00022840"/>
    </source>
</evidence>
<keyword evidence="2" id="KW-0677">Repeat</keyword>
<dbReference type="GO" id="GO:0005524">
    <property type="term" value="F:ATP binding"/>
    <property type="evidence" value="ECO:0007669"/>
    <property type="project" value="UniProtKB-KW"/>
</dbReference>
<dbReference type="Pfam" id="PF18052">
    <property type="entry name" value="Rx_N"/>
    <property type="match status" value="1"/>
</dbReference>
<feature type="domain" description="R13L1/DRL21-like LRR repeat region" evidence="7">
    <location>
        <begin position="204"/>
        <end position="333"/>
    </location>
</feature>
<dbReference type="Pfam" id="PF25019">
    <property type="entry name" value="LRR_R13L1-DRL21"/>
    <property type="match status" value="1"/>
</dbReference>
<dbReference type="InterPro" id="IPR032675">
    <property type="entry name" value="LRR_dom_sf"/>
</dbReference>
<evidence type="ECO:0000259" key="6">
    <source>
        <dbReference type="Pfam" id="PF18052"/>
    </source>
</evidence>
<keyword evidence="4" id="KW-0611">Plant defense</keyword>
<reference evidence="8 9" key="1">
    <citation type="submission" date="2023-12" db="EMBL/GenBank/DDBJ databases">
        <title>A high-quality genome assembly for Dillenia turbinata (Dilleniales).</title>
        <authorList>
            <person name="Chanderbali A."/>
        </authorList>
    </citation>
    <scope>NUCLEOTIDE SEQUENCE [LARGE SCALE GENOMIC DNA]</scope>
    <source>
        <strain evidence="8">LSX21</strain>
        <tissue evidence="8">Leaf</tissue>
    </source>
</reference>
<dbReference type="InterPro" id="IPR041118">
    <property type="entry name" value="Rx_N"/>
</dbReference>
<evidence type="ECO:0000313" key="9">
    <source>
        <dbReference type="Proteomes" id="UP001370490"/>
    </source>
</evidence>
<evidence type="ECO:0000259" key="7">
    <source>
        <dbReference type="Pfam" id="PF25019"/>
    </source>
</evidence>
<gene>
    <name evidence="8" type="ORF">RJ641_036646</name>
</gene>
<evidence type="ECO:0000256" key="2">
    <source>
        <dbReference type="ARBA" id="ARBA00022737"/>
    </source>
</evidence>
<comment type="caution">
    <text evidence="8">The sequence shown here is derived from an EMBL/GenBank/DDBJ whole genome shotgun (WGS) entry which is preliminary data.</text>
</comment>
<evidence type="ECO:0000313" key="8">
    <source>
        <dbReference type="EMBL" id="KAK6933752.1"/>
    </source>
</evidence>
<dbReference type="EMBL" id="JBAMMX010000009">
    <property type="protein sequence ID" value="KAK6933752.1"/>
    <property type="molecule type" value="Genomic_DNA"/>
</dbReference>
<dbReference type="GO" id="GO:0006952">
    <property type="term" value="P:defense response"/>
    <property type="evidence" value="ECO:0007669"/>
    <property type="project" value="UniProtKB-KW"/>
</dbReference>
<keyword evidence="9" id="KW-1185">Reference proteome</keyword>
<evidence type="ECO:0000256" key="4">
    <source>
        <dbReference type="ARBA" id="ARBA00022821"/>
    </source>
</evidence>
<dbReference type="AlphaFoldDB" id="A0AAN8ZDF9"/>
<keyword evidence="5" id="KW-0067">ATP-binding</keyword>
<evidence type="ECO:0000256" key="1">
    <source>
        <dbReference type="ARBA" id="ARBA00022614"/>
    </source>
</evidence>
<name>A0AAN8ZDF9_9MAGN</name>
<dbReference type="PANTHER" id="PTHR36766:SF70">
    <property type="entry name" value="DISEASE RESISTANCE PROTEIN RGA4"/>
    <property type="match status" value="1"/>
</dbReference>
<keyword evidence="1" id="KW-0433">Leucine-rich repeat</keyword>
<dbReference type="SUPFAM" id="SSF52047">
    <property type="entry name" value="RNI-like"/>
    <property type="match status" value="1"/>
</dbReference>
<protein>
    <submittedName>
        <fullName evidence="8">Rx, N-terminal</fullName>
    </submittedName>
</protein>
<proteinExistence type="predicted"/>
<evidence type="ECO:0000256" key="3">
    <source>
        <dbReference type="ARBA" id="ARBA00022741"/>
    </source>
</evidence>
<dbReference type="Gene3D" id="3.80.10.10">
    <property type="entry name" value="Ribonuclease Inhibitor"/>
    <property type="match status" value="2"/>
</dbReference>
<keyword evidence="3" id="KW-0547">Nucleotide-binding</keyword>
<dbReference type="Gene3D" id="1.20.5.4130">
    <property type="match status" value="1"/>
</dbReference>
<dbReference type="Proteomes" id="UP001370490">
    <property type="component" value="Unassembled WGS sequence"/>
</dbReference>
<organism evidence="8 9">
    <name type="scientific">Dillenia turbinata</name>
    <dbReference type="NCBI Taxonomy" id="194707"/>
    <lineage>
        <taxon>Eukaryota</taxon>
        <taxon>Viridiplantae</taxon>
        <taxon>Streptophyta</taxon>
        <taxon>Embryophyta</taxon>
        <taxon>Tracheophyta</taxon>
        <taxon>Spermatophyta</taxon>
        <taxon>Magnoliopsida</taxon>
        <taxon>eudicotyledons</taxon>
        <taxon>Gunneridae</taxon>
        <taxon>Pentapetalae</taxon>
        <taxon>Dilleniales</taxon>
        <taxon>Dilleniaceae</taxon>
        <taxon>Dillenia</taxon>
    </lineage>
</organism>
<dbReference type="PANTHER" id="PTHR36766">
    <property type="entry name" value="PLANT BROAD-SPECTRUM MILDEW RESISTANCE PROTEIN RPW8"/>
    <property type="match status" value="1"/>
</dbReference>
<sequence>MGDPLLAAHLQSLLDKLARRLLMDFPNQEGFDSELRKWRSMLRKIKPVLGDAEEKQMNDKEVKRWLDDLLVLAYDADDALDDLDCEALEQQNNSPSDPATSSSQLLDMLPALIKKITARFLDIEEQKSDLGLEAKHGVQSSIINKRSETTSFLDTSEIVGREQDVEAILKLMRLSETTKAEARASPTLGIAGRSWGDAGIYSLAGGLRISMDKVKDEEDAHVMDLMNMKNVQELEFNWGENWKAESQVQILNLLGTGKMLRNLVIRGYCGVTLPNWIGDSSYSNELYGEASSHGQPFPSLTELCIARCENLRTLPDGIMSSNSILQVLEIEDCQSLESFGSGVLPSTLKKLSLRYLSSLPEGGLPHGLQDFEFGPCAKVEKQIWDELAPHKLPFLTRLCINGVLWCEGIESFPFLETPNLTHLQIRRCRNLKYLPSNLPKLTSLLYLCVVRCHNLVSLPEGGLPPGLQDFEFRACAKEAPIVNVSENGLSITIRSLKTLTGDHF</sequence>